<evidence type="ECO:0000313" key="2">
    <source>
        <dbReference type="Proteomes" id="UP000726170"/>
    </source>
</evidence>
<dbReference type="PANTHER" id="PTHR43657">
    <property type="entry name" value="TRYPTOPHAN RNA-BINDING ATTENUATOR PROTEIN-LIKE PROTEIN"/>
    <property type="match status" value="1"/>
</dbReference>
<reference evidence="1 2" key="1">
    <citation type="submission" date="2021-06" db="EMBL/GenBank/DDBJ databases">
        <authorList>
            <person name="Sun Q."/>
            <person name="Li D."/>
        </authorList>
    </citation>
    <scope>NUCLEOTIDE SEQUENCE [LARGE SCALE GENOMIC DNA]</scope>
    <source>
        <strain evidence="1 2">MSJ-11</strain>
    </source>
</reference>
<sequence>MNYEIKGDNLPVVICELQRGESMVTESGGMGWMTSNIEMSTNMEGGFFGGIARKLSGESLFLTTYTCTNGVGTIAFPSSFPGSIISFDLMHGESIICQKKSFLCAERSVQLEIFFRKKASVGFFGGEGFIMQKLTGPGRVFLEIDGSAIKHTLNQGEKLMVDTGHVAILSKSVSMEVVTVKGFKNVFFGGEGLFLTELRGPGDVWLQTMPIQNVARNIIPFIPTGSNNS</sequence>
<comment type="caution">
    <text evidence="1">The sequence shown here is derived from an EMBL/GenBank/DDBJ whole genome shotgun (WGS) entry which is preliminary data.</text>
</comment>
<dbReference type="PANTHER" id="PTHR43657:SF1">
    <property type="entry name" value="ALTERED INHERITANCE OF MITOCHONDRIA PROTEIN 24, MITOCHONDRIAL"/>
    <property type="match status" value="1"/>
</dbReference>
<dbReference type="Pfam" id="PF01987">
    <property type="entry name" value="AIM24"/>
    <property type="match status" value="1"/>
</dbReference>
<keyword evidence="2" id="KW-1185">Reference proteome</keyword>
<dbReference type="NCBIfam" id="TIGR00266">
    <property type="entry name" value="TIGR00266 family protein"/>
    <property type="match status" value="1"/>
</dbReference>
<dbReference type="RefSeq" id="WP_216440436.1">
    <property type="nucleotide sequence ID" value="NZ_JAHLQF010000004.1"/>
</dbReference>
<dbReference type="InterPro" id="IPR002838">
    <property type="entry name" value="AIM24"/>
</dbReference>
<evidence type="ECO:0000313" key="1">
    <source>
        <dbReference type="EMBL" id="MBU5485832.1"/>
    </source>
</evidence>
<name>A0ABS6EL37_9CLOT</name>
<dbReference type="EMBL" id="JAHLQF010000004">
    <property type="protein sequence ID" value="MBU5485832.1"/>
    <property type="molecule type" value="Genomic_DNA"/>
</dbReference>
<gene>
    <name evidence="1" type="ORF">KQI86_16045</name>
</gene>
<protein>
    <submittedName>
        <fullName evidence="1">TIGR00266 family protein</fullName>
    </submittedName>
</protein>
<organism evidence="1 2">
    <name type="scientific">Clostridium mobile</name>
    <dbReference type="NCBI Taxonomy" id="2841512"/>
    <lineage>
        <taxon>Bacteria</taxon>
        <taxon>Bacillati</taxon>
        <taxon>Bacillota</taxon>
        <taxon>Clostridia</taxon>
        <taxon>Eubacteriales</taxon>
        <taxon>Clostridiaceae</taxon>
        <taxon>Clostridium</taxon>
    </lineage>
</organism>
<proteinExistence type="predicted"/>
<dbReference type="Proteomes" id="UP000726170">
    <property type="component" value="Unassembled WGS sequence"/>
</dbReference>
<accession>A0ABS6EL37</accession>